<protein>
    <submittedName>
        <fullName evidence="2">Predicted protein</fullName>
    </submittedName>
</protein>
<dbReference type="AlphaFoldDB" id="E5A538"/>
<keyword evidence="3" id="KW-1185">Reference proteome</keyword>
<reference evidence="3" key="1">
    <citation type="journal article" date="2011" name="Nat. Commun.">
        <title>Effector diversification within compartments of the Leptosphaeria maculans genome affected by Repeat-Induced Point mutations.</title>
        <authorList>
            <person name="Rouxel T."/>
            <person name="Grandaubert J."/>
            <person name="Hane J.K."/>
            <person name="Hoede C."/>
            <person name="van de Wouw A.P."/>
            <person name="Couloux A."/>
            <person name="Dominguez V."/>
            <person name="Anthouard V."/>
            <person name="Bally P."/>
            <person name="Bourras S."/>
            <person name="Cozijnsen A.J."/>
            <person name="Ciuffetti L.M."/>
            <person name="Degrave A."/>
            <person name="Dilmaghani A."/>
            <person name="Duret L."/>
            <person name="Fudal I."/>
            <person name="Goodwin S.B."/>
            <person name="Gout L."/>
            <person name="Glaser N."/>
            <person name="Linglin J."/>
            <person name="Kema G.H.J."/>
            <person name="Lapalu N."/>
            <person name="Lawrence C.B."/>
            <person name="May K."/>
            <person name="Meyer M."/>
            <person name="Ollivier B."/>
            <person name="Poulain J."/>
            <person name="Schoch C.L."/>
            <person name="Simon A."/>
            <person name="Spatafora J.W."/>
            <person name="Stachowiak A."/>
            <person name="Turgeon B.G."/>
            <person name="Tyler B.M."/>
            <person name="Vincent D."/>
            <person name="Weissenbach J."/>
            <person name="Amselem J."/>
            <person name="Quesneville H."/>
            <person name="Oliver R.P."/>
            <person name="Wincker P."/>
            <person name="Balesdent M.-H."/>
            <person name="Howlett B.J."/>
        </authorList>
    </citation>
    <scope>NUCLEOTIDE SEQUENCE [LARGE SCALE GENOMIC DNA]</scope>
    <source>
        <strain evidence="3">JN3 / isolate v23.1.3 / race Av1-4-5-6-7-8</strain>
    </source>
</reference>
<organism evidence="3">
    <name type="scientific">Leptosphaeria maculans (strain JN3 / isolate v23.1.3 / race Av1-4-5-6-7-8)</name>
    <name type="common">Blackleg fungus</name>
    <name type="synonym">Phoma lingam</name>
    <dbReference type="NCBI Taxonomy" id="985895"/>
    <lineage>
        <taxon>Eukaryota</taxon>
        <taxon>Fungi</taxon>
        <taxon>Dikarya</taxon>
        <taxon>Ascomycota</taxon>
        <taxon>Pezizomycotina</taxon>
        <taxon>Dothideomycetes</taxon>
        <taxon>Pleosporomycetidae</taxon>
        <taxon>Pleosporales</taxon>
        <taxon>Pleosporineae</taxon>
        <taxon>Leptosphaeriaceae</taxon>
        <taxon>Plenodomus</taxon>
        <taxon>Plenodomus lingam/Leptosphaeria maculans species complex</taxon>
    </lineage>
</organism>
<evidence type="ECO:0000313" key="3">
    <source>
        <dbReference type="Proteomes" id="UP000002668"/>
    </source>
</evidence>
<dbReference type="InParanoid" id="E5A538"/>
<name>E5A538_LEPMJ</name>
<dbReference type="Proteomes" id="UP000002668">
    <property type="component" value="Genome"/>
</dbReference>
<dbReference type="HOGENOM" id="CLU_2197447_0_0_1"/>
<accession>E5A538</accession>
<sequence length="108" mass="12156">MPAAVKPNISDRSGHLIQREDEDITTSDFASDLEDSRSPRLRWNGVEWNGVEWLASSRRRDHSIISRQKDQVGTILMSANATSMHCTIRNNASPSHMTNDCSVKDSCR</sequence>
<dbReference type="EMBL" id="FP929134">
    <property type="protein sequence ID" value="CBX98736.1"/>
    <property type="molecule type" value="Genomic_DNA"/>
</dbReference>
<feature type="region of interest" description="Disordered" evidence="1">
    <location>
        <begin position="1"/>
        <end position="31"/>
    </location>
</feature>
<gene>
    <name evidence="2" type="ORF">LEMA_P079750.1</name>
</gene>
<evidence type="ECO:0000313" key="2">
    <source>
        <dbReference type="EMBL" id="CBX98736.1"/>
    </source>
</evidence>
<proteinExistence type="predicted"/>
<evidence type="ECO:0000256" key="1">
    <source>
        <dbReference type="SAM" id="MobiDB-lite"/>
    </source>
</evidence>
<dbReference type="VEuPathDB" id="FungiDB:LEMA_P079750.1"/>